<dbReference type="PANTHER" id="PTHR24220:SF611">
    <property type="entry name" value="ATP-BINDING COMPONENT OF ABC TRANSPORTER-RELATED"/>
    <property type="match status" value="1"/>
</dbReference>
<name>A0ABY1N5E0_9RHOB</name>
<dbReference type="Gene3D" id="3.40.50.300">
    <property type="entry name" value="P-loop containing nucleotide triphosphate hydrolases"/>
    <property type="match status" value="1"/>
</dbReference>
<protein>
    <submittedName>
        <fullName evidence="5">ABC transport system ATP-binding protein</fullName>
    </submittedName>
</protein>
<gene>
    <name evidence="5" type="ORF">SAMN06265373_1013</name>
</gene>
<evidence type="ECO:0000256" key="1">
    <source>
        <dbReference type="ARBA" id="ARBA00022448"/>
    </source>
</evidence>
<dbReference type="Proteomes" id="UP001157961">
    <property type="component" value="Unassembled WGS sequence"/>
</dbReference>
<sequence length="231" mass="25008">MKAAIELKDVAFTWQGRTQFTLSVPNLDVVEGEKLFLLGQSGTGKSTLLSLICGITQPQRGTVVVDGVDLAALRPSARDRLRAERIGVIFQMFNLLPYASPLENILLQLSFAPERRKRLGNAQDEALRLTAALGLDDQLVLNAQTTELSIGQQQRVAAARALIGRPQLIIADEPTSALDANSQTAFLDLLMAQAEEAGATLVMVSHDARLANSFDRTLDLADIASTKRRAS</sequence>
<organism evidence="5 6">
    <name type="scientific">Shimia sagamensis</name>
    <dbReference type="NCBI Taxonomy" id="1566352"/>
    <lineage>
        <taxon>Bacteria</taxon>
        <taxon>Pseudomonadati</taxon>
        <taxon>Pseudomonadota</taxon>
        <taxon>Alphaproteobacteria</taxon>
        <taxon>Rhodobacterales</taxon>
        <taxon>Roseobacteraceae</taxon>
    </lineage>
</organism>
<dbReference type="SMART" id="SM00382">
    <property type="entry name" value="AAA"/>
    <property type="match status" value="1"/>
</dbReference>
<dbReference type="InterPro" id="IPR003439">
    <property type="entry name" value="ABC_transporter-like_ATP-bd"/>
</dbReference>
<keyword evidence="1" id="KW-0813">Transport</keyword>
<evidence type="ECO:0000313" key="5">
    <source>
        <dbReference type="EMBL" id="SMP00515.1"/>
    </source>
</evidence>
<dbReference type="InterPro" id="IPR003593">
    <property type="entry name" value="AAA+_ATPase"/>
</dbReference>
<evidence type="ECO:0000313" key="6">
    <source>
        <dbReference type="Proteomes" id="UP001157961"/>
    </source>
</evidence>
<dbReference type="InterPro" id="IPR015854">
    <property type="entry name" value="ABC_transpr_LolD-like"/>
</dbReference>
<keyword evidence="6" id="KW-1185">Reference proteome</keyword>
<accession>A0ABY1N5E0</accession>
<dbReference type="Pfam" id="PF00005">
    <property type="entry name" value="ABC_tran"/>
    <property type="match status" value="1"/>
</dbReference>
<dbReference type="SUPFAM" id="SSF52540">
    <property type="entry name" value="P-loop containing nucleoside triphosphate hydrolases"/>
    <property type="match status" value="1"/>
</dbReference>
<evidence type="ECO:0000256" key="3">
    <source>
        <dbReference type="ARBA" id="ARBA00022840"/>
    </source>
</evidence>
<dbReference type="GO" id="GO:0005524">
    <property type="term" value="F:ATP binding"/>
    <property type="evidence" value="ECO:0007669"/>
    <property type="project" value="UniProtKB-KW"/>
</dbReference>
<dbReference type="CDD" id="cd03255">
    <property type="entry name" value="ABC_MJ0796_LolCDE_FtsE"/>
    <property type="match status" value="1"/>
</dbReference>
<dbReference type="EMBL" id="FXTY01000001">
    <property type="protein sequence ID" value="SMP00515.1"/>
    <property type="molecule type" value="Genomic_DNA"/>
</dbReference>
<dbReference type="InterPro" id="IPR017911">
    <property type="entry name" value="MacB-like_ATP-bd"/>
</dbReference>
<evidence type="ECO:0000256" key="2">
    <source>
        <dbReference type="ARBA" id="ARBA00022741"/>
    </source>
</evidence>
<dbReference type="PANTHER" id="PTHR24220">
    <property type="entry name" value="IMPORT ATP-BINDING PROTEIN"/>
    <property type="match status" value="1"/>
</dbReference>
<dbReference type="RefSeq" id="WP_283423900.1">
    <property type="nucleotide sequence ID" value="NZ_FXTY01000001.1"/>
</dbReference>
<comment type="caution">
    <text evidence="5">The sequence shown here is derived from an EMBL/GenBank/DDBJ whole genome shotgun (WGS) entry which is preliminary data.</text>
</comment>
<evidence type="ECO:0000259" key="4">
    <source>
        <dbReference type="PROSITE" id="PS50893"/>
    </source>
</evidence>
<keyword evidence="2" id="KW-0547">Nucleotide-binding</keyword>
<feature type="domain" description="ABC transporter" evidence="4">
    <location>
        <begin position="5"/>
        <end position="230"/>
    </location>
</feature>
<keyword evidence="3 5" id="KW-0067">ATP-binding</keyword>
<reference evidence="5 6" key="1">
    <citation type="submission" date="2017-05" db="EMBL/GenBank/DDBJ databases">
        <authorList>
            <person name="Varghese N."/>
            <person name="Submissions S."/>
        </authorList>
    </citation>
    <scope>NUCLEOTIDE SEQUENCE [LARGE SCALE GENOMIC DNA]</scope>
    <source>
        <strain evidence="5 6">DSM 29734</strain>
    </source>
</reference>
<dbReference type="PROSITE" id="PS50893">
    <property type="entry name" value="ABC_TRANSPORTER_2"/>
    <property type="match status" value="1"/>
</dbReference>
<proteinExistence type="predicted"/>
<dbReference type="InterPro" id="IPR027417">
    <property type="entry name" value="P-loop_NTPase"/>
</dbReference>